<evidence type="ECO:0000256" key="5">
    <source>
        <dbReference type="ARBA" id="ARBA00022989"/>
    </source>
</evidence>
<dbReference type="SUPFAM" id="SSF52540">
    <property type="entry name" value="P-loop containing nucleoside triphosphate hydrolases"/>
    <property type="match status" value="1"/>
</dbReference>
<feature type="transmembrane region" description="Helical" evidence="7">
    <location>
        <begin position="244"/>
        <end position="266"/>
    </location>
</feature>
<dbReference type="KEGG" id="qso:IRL76_13215"/>
<keyword evidence="5 7" id="KW-1133">Transmembrane helix</keyword>
<feature type="transmembrane region" description="Helical" evidence="7">
    <location>
        <begin position="58"/>
        <end position="77"/>
    </location>
</feature>
<dbReference type="InterPro" id="IPR011527">
    <property type="entry name" value="ABC1_TM_dom"/>
</dbReference>
<evidence type="ECO:0000313" key="11">
    <source>
        <dbReference type="Proteomes" id="UP000594459"/>
    </source>
</evidence>
<evidence type="ECO:0000256" key="4">
    <source>
        <dbReference type="ARBA" id="ARBA00022840"/>
    </source>
</evidence>
<dbReference type="SUPFAM" id="SSF90123">
    <property type="entry name" value="ABC transporter transmembrane region"/>
    <property type="match status" value="1"/>
</dbReference>
<evidence type="ECO:0000256" key="7">
    <source>
        <dbReference type="SAM" id="Phobius"/>
    </source>
</evidence>
<dbReference type="InterPro" id="IPR027417">
    <property type="entry name" value="P-loop_NTPase"/>
</dbReference>
<dbReference type="Proteomes" id="UP000594459">
    <property type="component" value="Chromosome"/>
</dbReference>
<dbReference type="PANTHER" id="PTHR24221:SF654">
    <property type="entry name" value="ATP-BINDING CASSETTE SUB-FAMILY B MEMBER 6"/>
    <property type="match status" value="1"/>
</dbReference>
<dbReference type="Gene3D" id="3.40.50.300">
    <property type="entry name" value="P-loop containing nucleotide triphosphate hydrolases"/>
    <property type="match status" value="1"/>
</dbReference>
<dbReference type="InterPro" id="IPR039421">
    <property type="entry name" value="Type_1_exporter"/>
</dbReference>
<evidence type="ECO:0000256" key="1">
    <source>
        <dbReference type="ARBA" id="ARBA00004651"/>
    </source>
</evidence>
<dbReference type="SMART" id="SM00382">
    <property type="entry name" value="AAA"/>
    <property type="match status" value="1"/>
</dbReference>
<evidence type="ECO:0000313" key="10">
    <source>
        <dbReference type="EMBL" id="QPC98777.1"/>
    </source>
</evidence>
<evidence type="ECO:0000256" key="2">
    <source>
        <dbReference type="ARBA" id="ARBA00022692"/>
    </source>
</evidence>
<dbReference type="GO" id="GO:0005886">
    <property type="term" value="C:plasma membrane"/>
    <property type="evidence" value="ECO:0007669"/>
    <property type="project" value="UniProtKB-SubCell"/>
</dbReference>
<dbReference type="PROSITE" id="PS50893">
    <property type="entry name" value="ABC_TRANSPORTER_2"/>
    <property type="match status" value="1"/>
</dbReference>
<keyword evidence="4 10" id="KW-0067">ATP-binding</keyword>
<proteinExistence type="predicted"/>
<feature type="domain" description="ABC transporter" evidence="8">
    <location>
        <begin position="335"/>
        <end position="549"/>
    </location>
</feature>
<dbReference type="AlphaFoldDB" id="A0A7S8IUM3"/>
<dbReference type="Gene3D" id="1.20.1560.10">
    <property type="entry name" value="ABC transporter type 1, transmembrane domain"/>
    <property type="match status" value="1"/>
</dbReference>
<comment type="subcellular location">
    <subcellularLocation>
        <location evidence="1">Cell membrane</location>
        <topology evidence="1">Multi-pass membrane protein</topology>
    </subcellularLocation>
</comment>
<evidence type="ECO:0000259" key="8">
    <source>
        <dbReference type="PROSITE" id="PS50893"/>
    </source>
</evidence>
<feature type="transmembrane region" description="Helical" evidence="7">
    <location>
        <begin position="20"/>
        <end position="46"/>
    </location>
</feature>
<protein>
    <submittedName>
        <fullName evidence="10">ABC transporter ATP-binding protein</fullName>
    </submittedName>
</protein>
<dbReference type="EMBL" id="CP064654">
    <property type="protein sequence ID" value="QPC98777.1"/>
    <property type="molecule type" value="Genomic_DNA"/>
</dbReference>
<dbReference type="GO" id="GO:0034040">
    <property type="term" value="F:ATPase-coupled lipid transmembrane transporter activity"/>
    <property type="evidence" value="ECO:0007669"/>
    <property type="project" value="TreeGrafter"/>
</dbReference>
<evidence type="ECO:0000256" key="3">
    <source>
        <dbReference type="ARBA" id="ARBA00022741"/>
    </source>
</evidence>
<dbReference type="InterPro" id="IPR036640">
    <property type="entry name" value="ABC1_TM_sf"/>
</dbReference>
<dbReference type="PANTHER" id="PTHR24221">
    <property type="entry name" value="ATP-BINDING CASSETTE SUB-FAMILY B"/>
    <property type="match status" value="1"/>
</dbReference>
<dbReference type="GO" id="GO:0005524">
    <property type="term" value="F:ATP binding"/>
    <property type="evidence" value="ECO:0007669"/>
    <property type="project" value="UniProtKB-KW"/>
</dbReference>
<evidence type="ECO:0000256" key="6">
    <source>
        <dbReference type="ARBA" id="ARBA00023136"/>
    </source>
</evidence>
<feature type="transmembrane region" description="Helical" evidence="7">
    <location>
        <begin position="163"/>
        <end position="180"/>
    </location>
</feature>
<evidence type="ECO:0000259" key="9">
    <source>
        <dbReference type="PROSITE" id="PS50929"/>
    </source>
</evidence>
<feature type="transmembrane region" description="Helical" evidence="7">
    <location>
        <begin position="140"/>
        <end position="157"/>
    </location>
</feature>
<keyword evidence="2 7" id="KW-0812">Transmembrane</keyword>
<accession>A0A7S8IUM3</accession>
<dbReference type="InterPro" id="IPR003593">
    <property type="entry name" value="AAA+_ATPase"/>
</dbReference>
<name>A0A7S8IUM3_9SPHN</name>
<dbReference type="InterPro" id="IPR003439">
    <property type="entry name" value="ABC_transporter-like_ATP-bd"/>
</dbReference>
<keyword evidence="11" id="KW-1185">Reference proteome</keyword>
<dbReference type="GO" id="GO:0016887">
    <property type="term" value="F:ATP hydrolysis activity"/>
    <property type="evidence" value="ECO:0007669"/>
    <property type="project" value="InterPro"/>
</dbReference>
<keyword evidence="6 7" id="KW-0472">Membrane</keyword>
<keyword evidence="3" id="KW-0547">Nucleotide-binding</keyword>
<dbReference type="Pfam" id="PF00005">
    <property type="entry name" value="ABC_tran"/>
    <property type="match status" value="1"/>
</dbReference>
<dbReference type="Pfam" id="PF00664">
    <property type="entry name" value="ABC_membrane"/>
    <property type="match status" value="1"/>
</dbReference>
<dbReference type="PROSITE" id="PS50929">
    <property type="entry name" value="ABC_TM1F"/>
    <property type="match status" value="1"/>
</dbReference>
<sequence>MNRFLVSLLSYAGGKRVAGFVMLAAIAAATEGFGLVLIVPLLASLGGGENLIPGFPDWSLGVLLAIFVGLVTLRALVDAWRGLAAFDLQVRLVDGLRSEAVAALLGAEWRVLAAMRQSANRALLITSVDRAGEAVGHATAFVRSLVALLALLVAGLFLSPPFALSMLVAAALAVALFAGTRRTARSLGEALSVRYEQVYLRLEETLSSIRIVKSYGREADEAVRVSVAFSDLRRAERQYLRQSAFARSVLQVAAAILLAIFLWLAVERWGVRPAHLITFAAIAVRGIPLLEALQEGWQGWNHAAPAIAEAQDLIAGVEAVAEMPAEACPPMQESIALSSASVSHAGGRAALDGVTLSIPRGSITAVEGPSGAGKSTLADLLGGLISPDTGQMLLDGRGFSPAQRHGWRARVAYVQQEPVLFTGTVRSNLLWAKPDASDAECERALDRAAARFVADLPDGLDYQLGEGGRNLSGGERHRIALARALLREPDLLILDEATSAVDPESERLIAGAVAALAGSCTVLIIGHRGALVDVASLRFHLRGGRLQEA</sequence>
<feature type="domain" description="ABC transmembrane type-1" evidence="9">
    <location>
        <begin position="23"/>
        <end position="266"/>
    </location>
</feature>
<dbReference type="RefSeq" id="WP_200981781.1">
    <property type="nucleotide sequence ID" value="NZ_CP064654.1"/>
</dbReference>
<reference evidence="10 11" key="1">
    <citation type="submission" date="2020-11" db="EMBL/GenBank/DDBJ databases">
        <title>The genome sequence of Erythrobacter sp. 6D36.</title>
        <authorList>
            <person name="Liu Y."/>
        </authorList>
    </citation>
    <scope>NUCLEOTIDE SEQUENCE [LARGE SCALE GENOMIC DNA]</scope>
    <source>
        <strain evidence="10 11">6D36</strain>
    </source>
</reference>
<organism evidence="10 11">
    <name type="scientific">Qipengyuania soli</name>
    <dbReference type="NCBI Taxonomy" id="2782568"/>
    <lineage>
        <taxon>Bacteria</taxon>
        <taxon>Pseudomonadati</taxon>
        <taxon>Pseudomonadota</taxon>
        <taxon>Alphaproteobacteria</taxon>
        <taxon>Sphingomonadales</taxon>
        <taxon>Erythrobacteraceae</taxon>
        <taxon>Qipengyuania</taxon>
    </lineage>
</organism>
<dbReference type="GO" id="GO:0140359">
    <property type="term" value="F:ABC-type transporter activity"/>
    <property type="evidence" value="ECO:0007669"/>
    <property type="project" value="InterPro"/>
</dbReference>
<gene>
    <name evidence="10" type="ORF">IRL76_13215</name>
</gene>